<feature type="transmembrane region" description="Helical" evidence="1">
    <location>
        <begin position="27"/>
        <end position="44"/>
    </location>
</feature>
<dbReference type="Gene3D" id="3.30.70.270">
    <property type="match status" value="1"/>
</dbReference>
<accession>A0A4Q7NWV1</accession>
<proteinExistence type="predicted"/>
<keyword evidence="1" id="KW-0472">Membrane</keyword>
<dbReference type="Pfam" id="PF00990">
    <property type="entry name" value="GGDEF"/>
    <property type="match status" value="1"/>
</dbReference>
<keyword evidence="1" id="KW-1133">Transmembrane helix</keyword>
<dbReference type="SUPFAM" id="SSF55073">
    <property type="entry name" value="Nucleotide cyclase"/>
    <property type="match status" value="1"/>
</dbReference>
<keyword evidence="4" id="KW-1185">Reference proteome</keyword>
<keyword evidence="1" id="KW-0812">Transmembrane</keyword>
<dbReference type="OrthoDB" id="3514519at2"/>
<dbReference type="CDD" id="cd01949">
    <property type="entry name" value="GGDEF"/>
    <property type="match status" value="1"/>
</dbReference>
<dbReference type="PANTHER" id="PTHR46663">
    <property type="entry name" value="DIGUANYLATE CYCLASE DGCT-RELATED"/>
    <property type="match status" value="1"/>
</dbReference>
<evidence type="ECO:0000313" key="3">
    <source>
        <dbReference type="EMBL" id="RZS91715.1"/>
    </source>
</evidence>
<dbReference type="InterPro" id="IPR029787">
    <property type="entry name" value="Nucleotide_cyclase"/>
</dbReference>
<feature type="transmembrane region" description="Helical" evidence="1">
    <location>
        <begin position="149"/>
        <end position="167"/>
    </location>
</feature>
<reference evidence="3 4" key="1">
    <citation type="submission" date="2019-02" db="EMBL/GenBank/DDBJ databases">
        <title>Genomic Encyclopedia of Type Strains, Phase IV (KMG-IV): sequencing the most valuable type-strain genomes for metagenomic binning, comparative biology and taxonomic classification.</title>
        <authorList>
            <person name="Goeker M."/>
        </authorList>
    </citation>
    <scope>NUCLEOTIDE SEQUENCE [LARGE SCALE GENOMIC DNA]</scope>
    <source>
        <strain evidence="3 4">DSM 45622</strain>
    </source>
</reference>
<dbReference type="SMART" id="SM00267">
    <property type="entry name" value="GGDEF"/>
    <property type="match status" value="1"/>
</dbReference>
<feature type="transmembrane region" description="Helical" evidence="1">
    <location>
        <begin position="179"/>
        <end position="199"/>
    </location>
</feature>
<dbReference type="InterPro" id="IPR052163">
    <property type="entry name" value="DGC-Regulatory_Protein"/>
</dbReference>
<dbReference type="PROSITE" id="PS50887">
    <property type="entry name" value="GGDEF"/>
    <property type="match status" value="1"/>
</dbReference>
<name>A0A4Q7NWV1_9ACTN</name>
<evidence type="ECO:0000256" key="1">
    <source>
        <dbReference type="SAM" id="Phobius"/>
    </source>
</evidence>
<dbReference type="InterPro" id="IPR000160">
    <property type="entry name" value="GGDEF_dom"/>
</dbReference>
<dbReference type="InterPro" id="IPR043128">
    <property type="entry name" value="Rev_trsase/Diguanyl_cyclase"/>
</dbReference>
<dbReference type="AlphaFoldDB" id="A0A4Q7NWV1"/>
<dbReference type="RefSeq" id="WP_130491747.1">
    <property type="nucleotide sequence ID" value="NZ_SGXD01000001.1"/>
</dbReference>
<dbReference type="Proteomes" id="UP000293638">
    <property type="component" value="Unassembled WGS sequence"/>
</dbReference>
<feature type="transmembrane region" description="Helical" evidence="1">
    <location>
        <begin position="91"/>
        <end position="109"/>
    </location>
</feature>
<dbReference type="EMBL" id="SGXD01000001">
    <property type="protein sequence ID" value="RZS91715.1"/>
    <property type="molecule type" value="Genomic_DNA"/>
</dbReference>
<feature type="transmembrane region" description="Helical" evidence="1">
    <location>
        <begin position="121"/>
        <end position="143"/>
    </location>
</feature>
<organism evidence="3 4">
    <name type="scientific">Motilibacter rhizosphaerae</name>
    <dbReference type="NCBI Taxonomy" id="598652"/>
    <lineage>
        <taxon>Bacteria</taxon>
        <taxon>Bacillati</taxon>
        <taxon>Actinomycetota</taxon>
        <taxon>Actinomycetes</taxon>
        <taxon>Motilibacterales</taxon>
        <taxon>Motilibacteraceae</taxon>
        <taxon>Motilibacter</taxon>
    </lineage>
</organism>
<dbReference type="PANTHER" id="PTHR46663:SF2">
    <property type="entry name" value="GGDEF DOMAIN-CONTAINING PROTEIN"/>
    <property type="match status" value="1"/>
</dbReference>
<comment type="caution">
    <text evidence="3">The sequence shown here is derived from an EMBL/GenBank/DDBJ whole genome shotgun (WGS) entry which is preliminary data.</text>
</comment>
<feature type="transmembrane region" description="Helical" evidence="1">
    <location>
        <begin position="51"/>
        <end position="71"/>
    </location>
</feature>
<evidence type="ECO:0000259" key="2">
    <source>
        <dbReference type="PROSITE" id="PS50887"/>
    </source>
</evidence>
<protein>
    <submittedName>
        <fullName evidence="3">Diguanylate cyclase (GGDEF)-like protein</fullName>
    </submittedName>
</protein>
<dbReference type="NCBIfam" id="TIGR00254">
    <property type="entry name" value="GGDEF"/>
    <property type="match status" value="1"/>
</dbReference>
<sequence length="463" mass="47905">MVRWAAPGALALLLVALQPQGLVGGTAYVACFLALVLAAWRAALRPSARTRLPWVCLAAAQTAWFAGDVVYDLIELGGSSPSLSPADALWLAGYPLLLVTAVVIVRYRAPAQARAGILDGLILTTAAAMVLWLVVVAPVITGIDLADVLTVLYPLGDVALLAGTLFLTLTPGRRGTPTLLLLGGTGLTLASDTAVSVLADAPESVLSRFDCLFLLANAAVVGAARHPSRDTDLLGPVVARDERLHPARVVFLGAALLAGPTVLAARGSLALEQRVVLAVGSTVTVALALARFTSAVHEQARAHAQLAHLAAHDGLTGLANRRALTDALEERLATGALVLYLDLDGFKAVNDRYGHAAGDAVLVEVAERLRSLVRPDDVVARLGGDEFVVVCPGSADGEELAERVRSALGEPVAYLSHALVVGASTGVAVTRPGDDVDGLLRRADAEMYAAKRAPVPAPPSLAC</sequence>
<gene>
    <name evidence="3" type="ORF">EV189_0962</name>
</gene>
<feature type="domain" description="GGDEF" evidence="2">
    <location>
        <begin position="334"/>
        <end position="463"/>
    </location>
</feature>
<evidence type="ECO:0000313" key="4">
    <source>
        <dbReference type="Proteomes" id="UP000293638"/>
    </source>
</evidence>